<dbReference type="GO" id="GO:0030246">
    <property type="term" value="F:carbohydrate binding"/>
    <property type="evidence" value="ECO:0007669"/>
    <property type="project" value="InterPro"/>
</dbReference>
<comment type="caution">
    <text evidence="3">The sequence shown here is derived from an EMBL/GenBank/DDBJ whole genome shotgun (WGS) entry which is preliminary data.</text>
</comment>
<dbReference type="Gene3D" id="2.170.130.10">
    <property type="entry name" value="TonB-dependent receptor, plug domain"/>
    <property type="match status" value="1"/>
</dbReference>
<evidence type="ECO:0000256" key="1">
    <source>
        <dbReference type="SAM" id="SignalP"/>
    </source>
</evidence>
<evidence type="ECO:0000313" key="3">
    <source>
        <dbReference type="EMBL" id="TSJ42458.1"/>
    </source>
</evidence>
<evidence type="ECO:0000259" key="2">
    <source>
        <dbReference type="Pfam" id="PF07715"/>
    </source>
</evidence>
<dbReference type="SUPFAM" id="SSF49452">
    <property type="entry name" value="Starch-binding domain-like"/>
    <property type="match status" value="1"/>
</dbReference>
<name>A0A556MRP3_9FLAO</name>
<reference evidence="3 4" key="1">
    <citation type="submission" date="2019-07" db="EMBL/GenBank/DDBJ databases">
        <authorList>
            <person name="Huq M.A."/>
        </authorList>
    </citation>
    <scope>NUCLEOTIDE SEQUENCE [LARGE SCALE GENOMIC DNA]</scope>
    <source>
        <strain evidence="3 4">MAH-3</strain>
    </source>
</reference>
<dbReference type="AlphaFoldDB" id="A0A556MRP3"/>
<dbReference type="Gene3D" id="2.60.40.1120">
    <property type="entry name" value="Carboxypeptidase-like, regulatory domain"/>
    <property type="match status" value="1"/>
</dbReference>
<dbReference type="Pfam" id="PF07715">
    <property type="entry name" value="Plug"/>
    <property type="match status" value="1"/>
</dbReference>
<dbReference type="SUPFAM" id="SSF56935">
    <property type="entry name" value="Porins"/>
    <property type="match status" value="1"/>
</dbReference>
<sequence length="784" mass="87464">MVKHMKHILSLFAFLTVSIVSFSQDHTVRGFIFNNENGEVVPFEKAVLIPTEKSQAILGASTDVNGFFSIPKVPIGTYLLKVQTVEFKEYNKEVKVIEKGGITELRIDLIPVDAIGIDEVVISAETKAKTTEVLMSVTKLDKKGLERIPAVGAENDITAAFSVTPGVVTTGDQGGQLYVRGGTPIQNKVLLDGMTIYNPFHSIGFFSIFETELVKNVDIYTGGFDSKYGGRISSIMDITYRDGNKKNFGGKVSVSPFLAKLVVEGPIYRAKEGRPGAGSFIFSAKHALLDYTAKDLYRGVNNGNGLPYKFTDLYGKLTFATGQGSKISVFGFSNTDKVNYNESAALDFQQAGGGLSWILLPGGGKTFIKGHLTTSSYKTNFEEVGSQPRTSSIFGTDLGFDFSYFLKNESQIDYGIGINIFKTDYLTYNEVASKIQDQNNTVEIGAYANYKFVTKRFVVQPGLRVQAYASLSTISLEPRLGVKYNATDFFRLKLSGGRYSQNFTTASSDRDIVNLFNGLLSAPSNVQQNFITESGKEKNPKNGIQYSWHAILGGELDLTKNLMLNVEGYYKYFPQLSNINTNKLYEDVSEFSKEDDVYKKDFLIESGKSYGVDVLLKYTLNRLFLWGVYSYAKSTRWDGFTTYAPVFDRRHNVNIVASYAFGKKKDLELNVRWNFGSGLPFTPTSGYYQTESFSQGVNTDYTTSNSNSVGVLLGEFNSKRLPTYHRLDITVKKQFKFKNKTELEIIAAVTNAYNRKNIFYVNRVTNTKIYQFPFLPSLGISYKF</sequence>
<keyword evidence="4" id="KW-1185">Reference proteome</keyword>
<gene>
    <name evidence="3" type="ORF">FO442_11875</name>
</gene>
<keyword evidence="3" id="KW-0675">Receptor</keyword>
<feature type="chain" id="PRO_5022138728" evidence="1">
    <location>
        <begin position="24"/>
        <end position="784"/>
    </location>
</feature>
<feature type="domain" description="TonB-dependent receptor plug" evidence="2">
    <location>
        <begin position="133"/>
        <end position="231"/>
    </location>
</feature>
<dbReference type="OrthoDB" id="9803050at2"/>
<dbReference type="InterPro" id="IPR037066">
    <property type="entry name" value="Plug_dom_sf"/>
</dbReference>
<feature type="signal peptide" evidence="1">
    <location>
        <begin position="1"/>
        <end position="23"/>
    </location>
</feature>
<organism evidence="3 4">
    <name type="scientific">Fluviicola chungangensis</name>
    <dbReference type="NCBI Taxonomy" id="2597671"/>
    <lineage>
        <taxon>Bacteria</taxon>
        <taxon>Pseudomonadati</taxon>
        <taxon>Bacteroidota</taxon>
        <taxon>Flavobacteriia</taxon>
        <taxon>Flavobacteriales</taxon>
        <taxon>Crocinitomicaceae</taxon>
        <taxon>Fluviicola</taxon>
    </lineage>
</organism>
<accession>A0A556MRP3</accession>
<dbReference type="InterPro" id="IPR013784">
    <property type="entry name" value="Carb-bd-like_fold"/>
</dbReference>
<keyword evidence="1" id="KW-0732">Signal</keyword>
<dbReference type="Proteomes" id="UP000316008">
    <property type="component" value="Unassembled WGS sequence"/>
</dbReference>
<proteinExistence type="predicted"/>
<evidence type="ECO:0000313" key="4">
    <source>
        <dbReference type="Proteomes" id="UP000316008"/>
    </source>
</evidence>
<dbReference type="EMBL" id="VLPL01000005">
    <property type="protein sequence ID" value="TSJ42458.1"/>
    <property type="molecule type" value="Genomic_DNA"/>
</dbReference>
<protein>
    <submittedName>
        <fullName evidence="3">TonB-dependent receptor</fullName>
    </submittedName>
</protein>
<dbReference type="InterPro" id="IPR012910">
    <property type="entry name" value="Plug_dom"/>
</dbReference>